<organism evidence="2 3">
    <name type="scientific">Rhodovastum atsumiense</name>
    <dbReference type="NCBI Taxonomy" id="504468"/>
    <lineage>
        <taxon>Bacteria</taxon>
        <taxon>Pseudomonadati</taxon>
        <taxon>Pseudomonadota</taxon>
        <taxon>Alphaproteobacteria</taxon>
        <taxon>Acetobacterales</taxon>
        <taxon>Acetobacteraceae</taxon>
        <taxon>Rhodovastum</taxon>
    </lineage>
</organism>
<dbReference type="RefSeq" id="WP_150039744.1">
    <property type="nucleotide sequence ID" value="NZ_OW485601.1"/>
</dbReference>
<dbReference type="EMBL" id="VWPK01000007">
    <property type="protein sequence ID" value="KAA5613249.1"/>
    <property type="molecule type" value="Genomic_DNA"/>
</dbReference>
<comment type="caution">
    <text evidence="2">The sequence shown here is derived from an EMBL/GenBank/DDBJ whole genome shotgun (WGS) entry which is preliminary data.</text>
</comment>
<keyword evidence="1" id="KW-0812">Transmembrane</keyword>
<proteinExistence type="predicted"/>
<feature type="transmembrane region" description="Helical" evidence="1">
    <location>
        <begin position="12"/>
        <end position="29"/>
    </location>
</feature>
<evidence type="ECO:0000256" key="1">
    <source>
        <dbReference type="SAM" id="Phobius"/>
    </source>
</evidence>
<feature type="transmembrane region" description="Helical" evidence="1">
    <location>
        <begin position="68"/>
        <end position="86"/>
    </location>
</feature>
<evidence type="ECO:0000313" key="2">
    <source>
        <dbReference type="EMBL" id="KAA5613249.1"/>
    </source>
</evidence>
<feature type="transmembrane region" description="Helical" evidence="1">
    <location>
        <begin position="35"/>
        <end position="56"/>
    </location>
</feature>
<accession>A0A5M6IZ70</accession>
<dbReference type="Proteomes" id="UP000325255">
    <property type="component" value="Unassembled WGS sequence"/>
</dbReference>
<protein>
    <submittedName>
        <fullName evidence="2">Uncharacterized protein</fullName>
    </submittedName>
</protein>
<keyword evidence="3" id="KW-1185">Reference proteome</keyword>
<keyword evidence="1" id="KW-0472">Membrane</keyword>
<sequence>MTAPGPHLRRLGGSWLAVLGLLAAQLWAVPLLPGWLAAPALVLLMAAMLIVIGTAFMRMYSVSGLAQAFAVAALLWLVILLGLGSVDPLTRTDYSVPVTRHP</sequence>
<gene>
    <name evidence="2" type="ORF">F1189_06025</name>
</gene>
<keyword evidence="1" id="KW-1133">Transmembrane helix</keyword>
<name>A0A5M6IZ70_9PROT</name>
<reference evidence="2 3" key="1">
    <citation type="submission" date="2019-09" db="EMBL/GenBank/DDBJ databases">
        <title>Genome sequence of Rhodovastum atsumiense, a diverse member of the Acetobacteraceae family of non-sulfur purple photosynthetic bacteria.</title>
        <authorList>
            <person name="Meyer T."/>
            <person name="Kyndt J."/>
        </authorList>
    </citation>
    <scope>NUCLEOTIDE SEQUENCE [LARGE SCALE GENOMIC DNA]</scope>
    <source>
        <strain evidence="2 3">DSM 21279</strain>
    </source>
</reference>
<evidence type="ECO:0000313" key="3">
    <source>
        <dbReference type="Proteomes" id="UP000325255"/>
    </source>
</evidence>
<dbReference type="AlphaFoldDB" id="A0A5M6IZ70"/>